<feature type="region of interest" description="Disordered" evidence="1">
    <location>
        <begin position="1"/>
        <end position="45"/>
    </location>
</feature>
<evidence type="ECO:0000256" key="2">
    <source>
        <dbReference type="SAM" id="Phobius"/>
    </source>
</evidence>
<gene>
    <name evidence="3" type="ORF">JHW45_00280</name>
</gene>
<evidence type="ECO:0000313" key="3">
    <source>
        <dbReference type="EMBL" id="WCR10900.1"/>
    </source>
</evidence>
<protein>
    <submittedName>
        <fullName evidence="3">Uncharacterized protein</fullName>
    </submittedName>
</protein>
<feature type="transmembrane region" description="Helical" evidence="2">
    <location>
        <begin position="51"/>
        <end position="69"/>
    </location>
</feature>
<dbReference type="RefSeq" id="WP_272858989.1">
    <property type="nucleotide sequence ID" value="NZ_CP067134.1"/>
</dbReference>
<keyword evidence="4" id="KW-1185">Reference proteome</keyword>
<sequence length="70" mass="7482">MTDKKADDADRGGLNPDLQSRTDTSRDTDTPTRPPAESASVQREEGGGWPVAWLVVVVICVLAAIYIIVG</sequence>
<organism evidence="3 4">
    <name type="scientific">Paracoccus stylophorae</name>
    <dbReference type="NCBI Taxonomy" id="659350"/>
    <lineage>
        <taxon>Bacteria</taxon>
        <taxon>Pseudomonadati</taxon>
        <taxon>Pseudomonadota</taxon>
        <taxon>Alphaproteobacteria</taxon>
        <taxon>Rhodobacterales</taxon>
        <taxon>Paracoccaceae</taxon>
        <taxon>Paracoccus</taxon>
    </lineage>
</organism>
<reference evidence="3 4" key="1">
    <citation type="submission" date="2021-01" db="EMBL/GenBank/DDBJ databases">
        <title>Biogeographic distribution of Paracoccus.</title>
        <authorList>
            <person name="Hollensteiner J."/>
            <person name="Leineberger J."/>
            <person name="Brinkhoff T."/>
            <person name="Daniel R."/>
        </authorList>
    </citation>
    <scope>NUCLEOTIDE SEQUENCE [LARGE SCALE GENOMIC DNA]</scope>
    <source>
        <strain evidence="3 4">LMG25392</strain>
    </source>
</reference>
<name>A0ABY7SVN3_9RHOB</name>
<keyword evidence="2" id="KW-0812">Transmembrane</keyword>
<dbReference type="Proteomes" id="UP001218412">
    <property type="component" value="Chromosome"/>
</dbReference>
<keyword evidence="2" id="KW-0472">Membrane</keyword>
<keyword evidence="2" id="KW-1133">Transmembrane helix</keyword>
<evidence type="ECO:0000313" key="4">
    <source>
        <dbReference type="Proteomes" id="UP001218412"/>
    </source>
</evidence>
<dbReference type="EMBL" id="CP067134">
    <property type="protein sequence ID" value="WCR10900.1"/>
    <property type="molecule type" value="Genomic_DNA"/>
</dbReference>
<evidence type="ECO:0000256" key="1">
    <source>
        <dbReference type="SAM" id="MobiDB-lite"/>
    </source>
</evidence>
<accession>A0ABY7SVN3</accession>
<feature type="compositionally biased region" description="Basic and acidic residues" evidence="1">
    <location>
        <begin position="1"/>
        <end position="11"/>
    </location>
</feature>
<proteinExistence type="predicted"/>